<name>A0A5C4SRD7_9FLAO</name>
<dbReference type="Proteomes" id="UP000308713">
    <property type="component" value="Unassembled WGS sequence"/>
</dbReference>
<reference evidence="3 4" key="1">
    <citation type="submission" date="2019-05" db="EMBL/GenBank/DDBJ databases">
        <title>Tamlana fucoidanivorans sp. nov., isolated from the surface of algae collected from Fujian province in China.</title>
        <authorList>
            <person name="Li J."/>
        </authorList>
    </citation>
    <scope>NUCLEOTIDE SEQUENCE [LARGE SCALE GENOMIC DNA]</scope>
    <source>
        <strain evidence="3 4">CW2-9</strain>
    </source>
</reference>
<evidence type="ECO:0000259" key="2">
    <source>
        <dbReference type="PROSITE" id="PS51762"/>
    </source>
</evidence>
<organism evidence="3 4">
    <name type="scientific">Allotamlana fucoidanivorans</name>
    <dbReference type="NCBI Taxonomy" id="2583814"/>
    <lineage>
        <taxon>Bacteria</taxon>
        <taxon>Pseudomonadati</taxon>
        <taxon>Bacteroidota</taxon>
        <taxon>Flavobacteriia</taxon>
        <taxon>Flavobacteriales</taxon>
        <taxon>Flavobacteriaceae</taxon>
        <taxon>Allotamlana</taxon>
    </lineage>
</organism>
<comment type="similarity">
    <text evidence="1">Belongs to the glycosyl hydrolase 16 family.</text>
</comment>
<dbReference type="OrthoDB" id="624837at2"/>
<dbReference type="InterPro" id="IPR000757">
    <property type="entry name" value="Beta-glucanase-like"/>
</dbReference>
<comment type="caution">
    <text evidence="3">The sequence shown here is derived from an EMBL/GenBank/DDBJ whole genome shotgun (WGS) entry which is preliminary data.</text>
</comment>
<gene>
    <name evidence="3" type="ORF">FGF67_00205</name>
</gene>
<proteinExistence type="inferred from homology"/>
<dbReference type="Gene3D" id="2.60.40.3440">
    <property type="match status" value="2"/>
</dbReference>
<dbReference type="PROSITE" id="PS51257">
    <property type="entry name" value="PROKAR_LIPOPROTEIN"/>
    <property type="match status" value="1"/>
</dbReference>
<dbReference type="NCBIfam" id="NF012211">
    <property type="entry name" value="tand_rpt_95"/>
    <property type="match status" value="2"/>
</dbReference>
<evidence type="ECO:0000313" key="3">
    <source>
        <dbReference type="EMBL" id="TNJ46984.1"/>
    </source>
</evidence>
<protein>
    <submittedName>
        <fullName evidence="3">Tandem-95 repeat protein</fullName>
    </submittedName>
</protein>
<dbReference type="RefSeq" id="WP_139694447.1">
    <property type="nucleotide sequence ID" value="NZ_CP074074.1"/>
</dbReference>
<dbReference type="PROSITE" id="PS51762">
    <property type="entry name" value="GH16_2"/>
    <property type="match status" value="1"/>
</dbReference>
<dbReference type="GO" id="GO:0005975">
    <property type="term" value="P:carbohydrate metabolic process"/>
    <property type="evidence" value="ECO:0007669"/>
    <property type="project" value="InterPro"/>
</dbReference>
<dbReference type="Gene3D" id="2.60.120.200">
    <property type="match status" value="1"/>
</dbReference>
<dbReference type="GO" id="GO:0004553">
    <property type="term" value="F:hydrolase activity, hydrolyzing O-glycosyl compounds"/>
    <property type="evidence" value="ECO:0007669"/>
    <property type="project" value="InterPro"/>
</dbReference>
<evidence type="ECO:0000313" key="4">
    <source>
        <dbReference type="Proteomes" id="UP000308713"/>
    </source>
</evidence>
<keyword evidence="4" id="KW-1185">Reference proteome</keyword>
<dbReference type="InterPro" id="IPR013320">
    <property type="entry name" value="ConA-like_dom_sf"/>
</dbReference>
<accession>A0A5C4SRD7</accession>
<dbReference type="AlphaFoldDB" id="A0A5C4SRD7"/>
<dbReference type="Pfam" id="PF17963">
    <property type="entry name" value="Big_9"/>
    <property type="match status" value="2"/>
</dbReference>
<sequence>MKLIKLIKEMRLLMLILLVFTYIMVSCGGDDNSETNDFPSANDDSLVVNENSVPGKQNQVVVSANDNIGKDGGKGNDYSILEAPKNGNVTEVSDGVFEYLPNPNYFGEDSFMYTLTDADGDKDSAMVSVTVTEVNSEPIANDDTLTVDENSGAGEGNRINVSQNDVIGSDGGDGDDFSLLNNAGNGTVSEVSDGVFEYVPNADFHGADSFTYSLTDADGDSDTATVHITVNKSEPTSEDFANIDPNFPSFVSIDNTTPAGKKWVKLESMSDEFNFWDSSKWFKSTWNYGVPVYMSTSGENSGVSNGNLWIKATLNESNPEGRWFQTARIHSIDETKYPMYTEARIKAAHISAYNTYWLNNGDINNRDEIDIIENNSKPSCGCKPDYPTTMNSQYFHADSSLNPVTIRNDDNFNNINLSEANPARGVKWNEAYQTFGVWWKDSKNIQFYLNGEAVGSVTVGEDRSGSIYPNREFTRELEIIFDLWTFDADWIGGLALKNDLLDDTINTMKIDWVRTWKLEDE</sequence>
<feature type="domain" description="GH16" evidence="2">
    <location>
        <begin position="238"/>
        <end position="521"/>
    </location>
</feature>
<evidence type="ECO:0000256" key="1">
    <source>
        <dbReference type="ARBA" id="ARBA00006865"/>
    </source>
</evidence>
<dbReference type="SUPFAM" id="SSF49899">
    <property type="entry name" value="Concanavalin A-like lectins/glucanases"/>
    <property type="match status" value="1"/>
</dbReference>
<dbReference type="EMBL" id="VDCS01000001">
    <property type="protein sequence ID" value="TNJ46984.1"/>
    <property type="molecule type" value="Genomic_DNA"/>
</dbReference>